<organism evidence="2 3">
    <name type="scientific">Sistotremastrum niveocremeum HHB9708</name>
    <dbReference type="NCBI Taxonomy" id="1314777"/>
    <lineage>
        <taxon>Eukaryota</taxon>
        <taxon>Fungi</taxon>
        <taxon>Dikarya</taxon>
        <taxon>Basidiomycota</taxon>
        <taxon>Agaricomycotina</taxon>
        <taxon>Agaricomycetes</taxon>
        <taxon>Sistotremastrales</taxon>
        <taxon>Sistotremastraceae</taxon>
        <taxon>Sertulicium</taxon>
        <taxon>Sertulicium niveocremeum</taxon>
    </lineage>
</organism>
<evidence type="ECO:0000313" key="2">
    <source>
        <dbReference type="EMBL" id="KZS92044.1"/>
    </source>
</evidence>
<proteinExistence type="predicted"/>
<evidence type="ECO:0000256" key="1">
    <source>
        <dbReference type="SAM" id="MobiDB-lite"/>
    </source>
</evidence>
<dbReference type="Proteomes" id="UP000076722">
    <property type="component" value="Unassembled WGS sequence"/>
</dbReference>
<sequence>MNHIARLEDEKIPRDAEFGFRSRATALVTTWQQIALHNSEQDRLPSGESTVPRPVVSTESETRVPAITADLLPDNAVSEPGIEDAEDWVVVDKS</sequence>
<feature type="region of interest" description="Disordered" evidence="1">
    <location>
        <begin position="39"/>
        <end position="62"/>
    </location>
</feature>
<gene>
    <name evidence="2" type="ORF">SISNIDRAFT_456264</name>
</gene>
<evidence type="ECO:0000313" key="3">
    <source>
        <dbReference type="Proteomes" id="UP000076722"/>
    </source>
</evidence>
<protein>
    <submittedName>
        <fullName evidence="2">Uncharacterized protein</fullName>
    </submittedName>
</protein>
<name>A0A164T3E4_9AGAM</name>
<reference evidence="2 3" key="1">
    <citation type="journal article" date="2016" name="Mol. Biol. Evol.">
        <title>Comparative Genomics of Early-Diverging Mushroom-Forming Fungi Provides Insights into the Origins of Lignocellulose Decay Capabilities.</title>
        <authorList>
            <person name="Nagy L.G."/>
            <person name="Riley R."/>
            <person name="Tritt A."/>
            <person name="Adam C."/>
            <person name="Daum C."/>
            <person name="Floudas D."/>
            <person name="Sun H."/>
            <person name="Yadav J.S."/>
            <person name="Pangilinan J."/>
            <person name="Larsson K.H."/>
            <person name="Matsuura K."/>
            <person name="Barry K."/>
            <person name="Labutti K."/>
            <person name="Kuo R."/>
            <person name="Ohm R.A."/>
            <person name="Bhattacharya S.S."/>
            <person name="Shirouzu T."/>
            <person name="Yoshinaga Y."/>
            <person name="Martin F.M."/>
            <person name="Grigoriev I.V."/>
            <person name="Hibbett D.S."/>
        </authorList>
    </citation>
    <scope>NUCLEOTIDE SEQUENCE [LARGE SCALE GENOMIC DNA]</scope>
    <source>
        <strain evidence="2 3">HHB9708</strain>
    </source>
</reference>
<dbReference type="OrthoDB" id="62853at2759"/>
<dbReference type="AlphaFoldDB" id="A0A164T3E4"/>
<keyword evidence="3" id="KW-1185">Reference proteome</keyword>
<dbReference type="EMBL" id="KV419412">
    <property type="protein sequence ID" value="KZS92044.1"/>
    <property type="molecule type" value="Genomic_DNA"/>
</dbReference>
<accession>A0A164T3E4</accession>